<evidence type="ECO:0000259" key="10">
    <source>
        <dbReference type="PROSITE" id="PS50893"/>
    </source>
</evidence>
<dbReference type="GO" id="GO:0005524">
    <property type="term" value="F:ATP binding"/>
    <property type="evidence" value="ECO:0007669"/>
    <property type="project" value="UniProtKB-KW"/>
</dbReference>
<dbReference type="InterPro" id="IPR003593">
    <property type="entry name" value="AAA+_ATPase"/>
</dbReference>
<dbReference type="SUPFAM" id="SSF52540">
    <property type="entry name" value="P-loop containing nucleoside triphosphate hydrolases"/>
    <property type="match status" value="1"/>
</dbReference>
<dbReference type="PROSITE" id="PS00211">
    <property type="entry name" value="ABC_TRANSPORTER_1"/>
    <property type="match status" value="1"/>
</dbReference>
<dbReference type="PROSITE" id="PS50893">
    <property type="entry name" value="ABC_TRANSPORTER_2"/>
    <property type="match status" value="1"/>
</dbReference>
<evidence type="ECO:0000256" key="6">
    <source>
        <dbReference type="ARBA" id="ARBA00022840"/>
    </source>
</evidence>
<keyword evidence="8" id="KW-0472">Membrane</keyword>
<evidence type="ECO:0000259" key="11">
    <source>
        <dbReference type="PROSITE" id="PS51866"/>
    </source>
</evidence>
<dbReference type="InterPro" id="IPR011868">
    <property type="entry name" value="ModC_ABC_ATP-bd"/>
</dbReference>
<dbReference type="PANTHER" id="PTHR43514">
    <property type="entry name" value="ABC TRANSPORTER I FAMILY MEMBER 10"/>
    <property type="match status" value="1"/>
</dbReference>
<keyword evidence="4" id="KW-0997">Cell inner membrane</keyword>
<dbReference type="InterPro" id="IPR005116">
    <property type="entry name" value="Transp-assoc_OB_typ1"/>
</dbReference>
<dbReference type="InterPro" id="IPR017871">
    <property type="entry name" value="ABC_transporter-like_CS"/>
</dbReference>
<keyword evidence="3 9" id="KW-0500">Molybdenum</keyword>
<dbReference type="Pfam" id="PF00005">
    <property type="entry name" value="ABC_tran"/>
    <property type="match status" value="1"/>
</dbReference>
<dbReference type="SUPFAM" id="SSF50331">
    <property type="entry name" value="MOP-like"/>
    <property type="match status" value="1"/>
</dbReference>
<evidence type="ECO:0000256" key="1">
    <source>
        <dbReference type="ARBA" id="ARBA00022448"/>
    </source>
</evidence>
<dbReference type="SMART" id="SM00382">
    <property type="entry name" value="AAA"/>
    <property type="match status" value="1"/>
</dbReference>
<dbReference type="AlphaFoldDB" id="A0A557RMT5"/>
<evidence type="ECO:0000256" key="5">
    <source>
        <dbReference type="ARBA" id="ARBA00022741"/>
    </source>
</evidence>
<dbReference type="NCBIfam" id="TIGR02142">
    <property type="entry name" value="modC_ABC"/>
    <property type="match status" value="1"/>
</dbReference>
<evidence type="ECO:0000256" key="7">
    <source>
        <dbReference type="ARBA" id="ARBA00022967"/>
    </source>
</evidence>
<evidence type="ECO:0000313" key="12">
    <source>
        <dbReference type="EMBL" id="TVO66477.1"/>
    </source>
</evidence>
<dbReference type="InterPro" id="IPR003439">
    <property type="entry name" value="ABC_transporter-like_ATP-bd"/>
</dbReference>
<keyword evidence="1" id="KW-0813">Transport</keyword>
<evidence type="ECO:0000256" key="9">
    <source>
        <dbReference type="PROSITE-ProRule" id="PRU01213"/>
    </source>
</evidence>
<evidence type="ECO:0000256" key="8">
    <source>
        <dbReference type="ARBA" id="ARBA00023136"/>
    </source>
</evidence>
<keyword evidence="7" id="KW-1278">Translocase</keyword>
<keyword evidence="2" id="KW-1003">Cell membrane</keyword>
<name>A0A557RMT5_9GAMM</name>
<dbReference type="GO" id="GO:0015098">
    <property type="term" value="F:molybdate ion transmembrane transporter activity"/>
    <property type="evidence" value="ECO:0007669"/>
    <property type="project" value="InterPro"/>
</dbReference>
<feature type="domain" description="ABC transporter" evidence="10">
    <location>
        <begin position="1"/>
        <end position="232"/>
    </location>
</feature>
<dbReference type="InterPro" id="IPR004606">
    <property type="entry name" value="Mop_domain"/>
</dbReference>
<gene>
    <name evidence="12" type="primary">modC</name>
    <name evidence="12" type="ORF">FPL11_01990</name>
</gene>
<dbReference type="GO" id="GO:0140359">
    <property type="term" value="F:ABC-type transporter activity"/>
    <property type="evidence" value="ECO:0007669"/>
    <property type="project" value="InterPro"/>
</dbReference>
<dbReference type="PROSITE" id="PS51866">
    <property type="entry name" value="MOP"/>
    <property type="match status" value="1"/>
</dbReference>
<sequence>MTARPLDFDVTLERPGFQLRAADRIESGITALFGPSGCGKTSLLRCLAGLEPACRGRIRHGDQPWQGPGVRLPPHRRAVGLVFQDTRLFPHLSARGNLDFAERRRRGDGPGRAEVIEGLGLRALLDQSPAALSGGESQRVALGRALLAGPRLLLLDEPLSGLDAARQREIMPLLRAIPERFGVQLLVVTHACHEVLSLADRMILMQAGRLITQAPLSDLFSAPDYWPILGLTEPAVVWPGRVVARDNDWGLTTLATDAGRLRVSGINPGSGAPVMLRVSARDVVLSLEPPMATSMLNSLPVRVEALENERDGVVRVRLAVGHRAALWTHVTRQSVAALRLEPGRRLHALIRPEVLGVNH</sequence>
<evidence type="ECO:0000256" key="4">
    <source>
        <dbReference type="ARBA" id="ARBA00022519"/>
    </source>
</evidence>
<dbReference type="Proteomes" id="UP000316688">
    <property type="component" value="Unassembled WGS sequence"/>
</dbReference>
<evidence type="ECO:0000313" key="13">
    <source>
        <dbReference type="Proteomes" id="UP000316688"/>
    </source>
</evidence>
<proteinExistence type="predicted"/>
<dbReference type="InterPro" id="IPR008995">
    <property type="entry name" value="Mo/tungstate-bd_C_term_dom"/>
</dbReference>
<comment type="caution">
    <text evidence="12">The sequence shown here is derived from an EMBL/GenBank/DDBJ whole genome shotgun (WGS) entry which is preliminary data.</text>
</comment>
<organism evidence="12 13">
    <name type="scientific">Spiribacter aquaticus</name>
    <dbReference type="NCBI Taxonomy" id="1935996"/>
    <lineage>
        <taxon>Bacteria</taxon>
        <taxon>Pseudomonadati</taxon>
        <taxon>Pseudomonadota</taxon>
        <taxon>Gammaproteobacteria</taxon>
        <taxon>Chromatiales</taxon>
        <taxon>Ectothiorhodospiraceae</taxon>
        <taxon>Spiribacter</taxon>
    </lineage>
</organism>
<keyword evidence="13" id="KW-1185">Reference proteome</keyword>
<keyword evidence="6 12" id="KW-0067">ATP-binding</keyword>
<dbReference type="GO" id="GO:0016887">
    <property type="term" value="F:ATP hydrolysis activity"/>
    <property type="evidence" value="ECO:0007669"/>
    <property type="project" value="InterPro"/>
</dbReference>
<protein>
    <submittedName>
        <fullName evidence="12">Molybdenum ABC transporter ATP-binding protein</fullName>
    </submittedName>
</protein>
<evidence type="ECO:0000256" key="3">
    <source>
        <dbReference type="ARBA" id="ARBA00022505"/>
    </source>
</evidence>
<dbReference type="EMBL" id="VMKP01000001">
    <property type="protein sequence ID" value="TVO66477.1"/>
    <property type="molecule type" value="Genomic_DNA"/>
</dbReference>
<feature type="domain" description="Mop" evidence="11">
    <location>
        <begin position="292"/>
        <end position="359"/>
    </location>
</feature>
<dbReference type="Pfam" id="PF03459">
    <property type="entry name" value="TOBE"/>
    <property type="match status" value="1"/>
</dbReference>
<accession>A0A557RMT5</accession>
<keyword evidence="5" id="KW-0547">Nucleotide-binding</keyword>
<reference evidence="12 13" key="1">
    <citation type="submission" date="2019-07" db="EMBL/GenBank/DDBJ databases">
        <title>Reclasification of Spiribacter aquaticus.</title>
        <authorList>
            <person name="Leon M.J."/>
            <person name="Sanchez-Porro C."/>
            <person name="Ventosa A."/>
        </authorList>
    </citation>
    <scope>NUCLEOTIDE SEQUENCE [LARGE SCALE GENOMIC DNA]</scope>
    <source>
        <strain evidence="12 13">SP30</strain>
    </source>
</reference>
<dbReference type="Gene3D" id="3.40.50.300">
    <property type="entry name" value="P-loop containing nucleotide triphosphate hydrolases"/>
    <property type="match status" value="1"/>
</dbReference>
<evidence type="ECO:0000256" key="2">
    <source>
        <dbReference type="ARBA" id="ARBA00022475"/>
    </source>
</evidence>
<dbReference type="InterPro" id="IPR027417">
    <property type="entry name" value="P-loop_NTPase"/>
</dbReference>
<dbReference type="RefSeq" id="WP_144347013.1">
    <property type="nucleotide sequence ID" value="NZ_VMKP01000001.1"/>
</dbReference>
<dbReference type="GO" id="GO:0016020">
    <property type="term" value="C:membrane"/>
    <property type="evidence" value="ECO:0007669"/>
    <property type="project" value="InterPro"/>
</dbReference>
<dbReference type="PANTHER" id="PTHR43514:SF4">
    <property type="entry name" value="ABC TRANSPORTER I FAMILY MEMBER 10"/>
    <property type="match status" value="1"/>
</dbReference>
<dbReference type="InterPro" id="IPR050334">
    <property type="entry name" value="Molybdenum_import_ModC"/>
</dbReference>
<dbReference type="Gene3D" id="2.40.50.100">
    <property type="match status" value="1"/>
</dbReference>